<name>A0A1G6QM49_9BACL</name>
<dbReference type="PANTHER" id="PTHR33885:SF3">
    <property type="entry name" value="PHAGE SHOCK PROTEIN C"/>
    <property type="match status" value="1"/>
</dbReference>
<evidence type="ECO:0000259" key="7">
    <source>
        <dbReference type="Pfam" id="PF04024"/>
    </source>
</evidence>
<keyword evidence="3 6" id="KW-0812">Transmembrane</keyword>
<feature type="domain" description="Phage shock protein PspC N-terminal" evidence="7">
    <location>
        <begin position="2"/>
        <end position="61"/>
    </location>
</feature>
<reference evidence="8 9" key="1">
    <citation type="submission" date="2016-10" db="EMBL/GenBank/DDBJ databases">
        <authorList>
            <person name="de Groot N.N."/>
        </authorList>
    </citation>
    <scope>NUCLEOTIDE SEQUENCE [LARGE SCALE GENOMIC DNA]</scope>
    <source>
        <strain evidence="8 9">DSM 45514</strain>
    </source>
</reference>
<evidence type="ECO:0000256" key="4">
    <source>
        <dbReference type="ARBA" id="ARBA00022989"/>
    </source>
</evidence>
<evidence type="ECO:0000256" key="2">
    <source>
        <dbReference type="ARBA" id="ARBA00022475"/>
    </source>
</evidence>
<dbReference type="OrthoDB" id="9815286at2"/>
<keyword evidence="9" id="KW-1185">Reference proteome</keyword>
<keyword evidence="2" id="KW-1003">Cell membrane</keyword>
<dbReference type="STRING" id="1236220.SAMN04488112_12229"/>
<dbReference type="Proteomes" id="UP000199387">
    <property type="component" value="Unassembled WGS sequence"/>
</dbReference>
<evidence type="ECO:0000256" key="3">
    <source>
        <dbReference type="ARBA" id="ARBA00022692"/>
    </source>
</evidence>
<keyword evidence="5 6" id="KW-0472">Membrane</keyword>
<feature type="transmembrane region" description="Helical" evidence="6">
    <location>
        <begin position="35"/>
        <end position="58"/>
    </location>
</feature>
<evidence type="ECO:0000313" key="8">
    <source>
        <dbReference type="EMBL" id="SDC92786.1"/>
    </source>
</evidence>
<evidence type="ECO:0000256" key="6">
    <source>
        <dbReference type="SAM" id="Phobius"/>
    </source>
</evidence>
<dbReference type="InterPro" id="IPR052027">
    <property type="entry name" value="PspC"/>
</dbReference>
<accession>A0A1G6QM49</accession>
<dbReference type="AlphaFoldDB" id="A0A1G6QM49"/>
<gene>
    <name evidence="8" type="ORF">SAMN04488112_12229</name>
</gene>
<sequence length="63" mass="7029">MKKIYRSRSDKKLAGVCAGLARTLGIGPLWVRLGTLLLLIFTGFFPVGLVYILLIWLLPKEPT</sequence>
<evidence type="ECO:0000256" key="5">
    <source>
        <dbReference type="ARBA" id="ARBA00023136"/>
    </source>
</evidence>
<keyword evidence="4 6" id="KW-1133">Transmembrane helix</keyword>
<proteinExistence type="predicted"/>
<protein>
    <submittedName>
        <fullName evidence="8">Phage shock protein C (PspC) family protein</fullName>
    </submittedName>
</protein>
<organism evidence="8 9">
    <name type="scientific">Melghirimyces thermohalophilus</name>
    <dbReference type="NCBI Taxonomy" id="1236220"/>
    <lineage>
        <taxon>Bacteria</taxon>
        <taxon>Bacillati</taxon>
        <taxon>Bacillota</taxon>
        <taxon>Bacilli</taxon>
        <taxon>Bacillales</taxon>
        <taxon>Thermoactinomycetaceae</taxon>
        <taxon>Melghirimyces</taxon>
    </lineage>
</organism>
<dbReference type="Pfam" id="PF04024">
    <property type="entry name" value="PspC"/>
    <property type="match status" value="1"/>
</dbReference>
<evidence type="ECO:0000256" key="1">
    <source>
        <dbReference type="ARBA" id="ARBA00004162"/>
    </source>
</evidence>
<dbReference type="InterPro" id="IPR007168">
    <property type="entry name" value="Phageshock_PspC_N"/>
</dbReference>
<evidence type="ECO:0000313" key="9">
    <source>
        <dbReference type="Proteomes" id="UP000199387"/>
    </source>
</evidence>
<dbReference type="EMBL" id="FMZA01000022">
    <property type="protein sequence ID" value="SDC92786.1"/>
    <property type="molecule type" value="Genomic_DNA"/>
</dbReference>
<dbReference type="PANTHER" id="PTHR33885">
    <property type="entry name" value="PHAGE SHOCK PROTEIN C"/>
    <property type="match status" value="1"/>
</dbReference>
<comment type="subcellular location">
    <subcellularLocation>
        <location evidence="1">Cell membrane</location>
        <topology evidence="1">Single-pass membrane protein</topology>
    </subcellularLocation>
</comment>
<dbReference type="GO" id="GO:0005886">
    <property type="term" value="C:plasma membrane"/>
    <property type="evidence" value="ECO:0007669"/>
    <property type="project" value="UniProtKB-SubCell"/>
</dbReference>
<dbReference type="RefSeq" id="WP_091572568.1">
    <property type="nucleotide sequence ID" value="NZ_FMZA01000022.1"/>
</dbReference>